<dbReference type="InterPro" id="IPR005273">
    <property type="entry name" value="Ura-DNA_glyco_family4"/>
</dbReference>
<evidence type="ECO:0000256" key="8">
    <source>
        <dbReference type="ARBA" id="ARBA00022801"/>
    </source>
</evidence>
<dbReference type="Pfam" id="PF03167">
    <property type="entry name" value="UDG"/>
    <property type="match status" value="1"/>
</dbReference>
<gene>
    <name evidence="13" type="ORF">EOK75_11660</name>
</gene>
<dbReference type="RefSeq" id="WP_137194112.1">
    <property type="nucleotide sequence ID" value="NZ_CP039964.1"/>
</dbReference>
<keyword evidence="7" id="KW-0227">DNA damage</keyword>
<dbReference type="NCBIfam" id="TIGR00758">
    <property type="entry name" value="UDG_fam4"/>
    <property type="match status" value="1"/>
</dbReference>
<organism evidence="13 14">
    <name type="scientific">Pseudorhodobacter turbinis</name>
    <dbReference type="NCBI Taxonomy" id="2500533"/>
    <lineage>
        <taxon>Bacteria</taxon>
        <taxon>Pseudomonadati</taxon>
        <taxon>Pseudomonadota</taxon>
        <taxon>Alphaproteobacteria</taxon>
        <taxon>Rhodobacterales</taxon>
        <taxon>Paracoccaceae</taxon>
        <taxon>Pseudorhodobacter</taxon>
    </lineage>
</organism>
<dbReference type="InterPro" id="IPR005122">
    <property type="entry name" value="Uracil-DNA_glycosylase-like"/>
</dbReference>
<keyword evidence="8" id="KW-0378">Hydrolase</keyword>
<evidence type="ECO:0000256" key="4">
    <source>
        <dbReference type="ARBA" id="ARBA00019403"/>
    </source>
</evidence>
<evidence type="ECO:0000256" key="2">
    <source>
        <dbReference type="ARBA" id="ARBA00006521"/>
    </source>
</evidence>
<keyword evidence="14" id="KW-1185">Reference proteome</keyword>
<dbReference type="SMART" id="SM00986">
    <property type="entry name" value="UDG"/>
    <property type="match status" value="1"/>
</dbReference>
<dbReference type="SMART" id="SM00987">
    <property type="entry name" value="UreE_C"/>
    <property type="match status" value="1"/>
</dbReference>
<keyword evidence="5" id="KW-0004">4Fe-4S</keyword>
<comment type="catalytic activity">
    <reaction evidence="1">
        <text>Hydrolyzes single-stranded DNA or mismatched double-stranded DNA and polynucleotides, releasing free uracil.</text>
        <dbReference type="EC" id="3.2.2.27"/>
    </reaction>
</comment>
<dbReference type="GO" id="GO:0006281">
    <property type="term" value="P:DNA repair"/>
    <property type="evidence" value="ECO:0007669"/>
    <property type="project" value="UniProtKB-KW"/>
</dbReference>
<feature type="domain" description="Uracil-DNA glycosylase-like" evidence="12">
    <location>
        <begin position="104"/>
        <end position="255"/>
    </location>
</feature>
<name>A0A4P8EHH7_9RHOB</name>
<dbReference type="AlphaFoldDB" id="A0A4P8EHH7"/>
<keyword evidence="10" id="KW-0411">Iron-sulfur</keyword>
<reference evidence="13 14" key="1">
    <citation type="submission" date="2019-05" db="EMBL/GenBank/DDBJ databases">
        <title>Pseudorhodobacter turbinis sp. nov., isolated from the gut of the Korean turban shell.</title>
        <authorList>
            <person name="Jeong Y.-S."/>
            <person name="Kang W.-R."/>
            <person name="Bae J.-W."/>
        </authorList>
    </citation>
    <scope>NUCLEOTIDE SEQUENCE [LARGE SCALE GENOMIC DNA]</scope>
    <source>
        <strain evidence="13 14">S12M18</strain>
    </source>
</reference>
<evidence type="ECO:0000256" key="7">
    <source>
        <dbReference type="ARBA" id="ARBA00022763"/>
    </source>
</evidence>
<sequence length="265" mass="28458">MGIDTNTSDYDWNAAFAALAWQVELGVTEVMCEAAVDRYTLPEKQAPMIPKAQTVEAPTKPAPPDPAKAAQTAAASCADLAALRATLEGFEHCELKKGARNLVFAAGNPHAPLMVVGEAPGRDEDREGQPFVGRSGQLLDRMLVAIGHARDADDPQASAYLTNVLPWRPPGDRDPTEDEIAMMRPFLLRHIALANPQVIIAMGNFACQALLGQSGILRMRGHWGDCGAIPVMPMTHPAYLLRNHGAKRDAWADLLAVQAKLAAPS</sequence>
<evidence type="ECO:0000259" key="12">
    <source>
        <dbReference type="SMART" id="SM00986"/>
    </source>
</evidence>
<protein>
    <recommendedName>
        <fullName evidence="4">Type-4 uracil-DNA glycosylase</fullName>
        <ecNumber evidence="3">3.2.2.27</ecNumber>
    </recommendedName>
</protein>
<dbReference type="SUPFAM" id="SSF52141">
    <property type="entry name" value="Uracil-DNA glycosylase-like"/>
    <property type="match status" value="1"/>
</dbReference>
<evidence type="ECO:0000313" key="14">
    <source>
        <dbReference type="Proteomes" id="UP000298631"/>
    </source>
</evidence>
<keyword evidence="6" id="KW-0479">Metal-binding</keyword>
<keyword evidence="9" id="KW-0408">Iron</keyword>
<evidence type="ECO:0000256" key="6">
    <source>
        <dbReference type="ARBA" id="ARBA00022723"/>
    </source>
</evidence>
<dbReference type="KEGG" id="pseb:EOK75_11660"/>
<dbReference type="InterPro" id="IPR036895">
    <property type="entry name" value="Uracil-DNA_glycosylase-like_sf"/>
</dbReference>
<dbReference type="OrthoDB" id="5290748at2"/>
<proteinExistence type="inferred from homology"/>
<dbReference type="Gene3D" id="3.40.470.10">
    <property type="entry name" value="Uracil-DNA glycosylase-like domain"/>
    <property type="match status" value="1"/>
</dbReference>
<dbReference type="EMBL" id="CP039964">
    <property type="protein sequence ID" value="QCO56329.1"/>
    <property type="molecule type" value="Genomic_DNA"/>
</dbReference>
<dbReference type="EC" id="3.2.2.27" evidence="3"/>
<accession>A0A4P8EHH7</accession>
<dbReference type="GO" id="GO:0004844">
    <property type="term" value="F:uracil DNA N-glycosylase activity"/>
    <property type="evidence" value="ECO:0007669"/>
    <property type="project" value="UniProtKB-EC"/>
</dbReference>
<dbReference type="GO" id="GO:0046872">
    <property type="term" value="F:metal ion binding"/>
    <property type="evidence" value="ECO:0007669"/>
    <property type="project" value="UniProtKB-KW"/>
</dbReference>
<evidence type="ECO:0000256" key="11">
    <source>
        <dbReference type="ARBA" id="ARBA00023204"/>
    </source>
</evidence>
<keyword evidence="11" id="KW-0234">DNA repair</keyword>
<dbReference type="PANTHER" id="PTHR33693">
    <property type="entry name" value="TYPE-5 URACIL-DNA GLYCOSYLASE"/>
    <property type="match status" value="1"/>
</dbReference>
<comment type="similarity">
    <text evidence="2">Belongs to the uracil-DNA glycosylase (UDG) superfamily. Type 4 (UDGa) family.</text>
</comment>
<dbReference type="CDD" id="cd10030">
    <property type="entry name" value="UDG-F4_TTUDGA_SPO1dp_like"/>
    <property type="match status" value="1"/>
</dbReference>
<dbReference type="PANTHER" id="PTHR33693:SF1">
    <property type="entry name" value="TYPE-4 URACIL-DNA GLYCOSYLASE"/>
    <property type="match status" value="1"/>
</dbReference>
<dbReference type="GO" id="GO:0051539">
    <property type="term" value="F:4 iron, 4 sulfur cluster binding"/>
    <property type="evidence" value="ECO:0007669"/>
    <property type="project" value="UniProtKB-KW"/>
</dbReference>
<evidence type="ECO:0000256" key="9">
    <source>
        <dbReference type="ARBA" id="ARBA00023004"/>
    </source>
</evidence>
<evidence type="ECO:0000256" key="3">
    <source>
        <dbReference type="ARBA" id="ARBA00012030"/>
    </source>
</evidence>
<evidence type="ECO:0000256" key="5">
    <source>
        <dbReference type="ARBA" id="ARBA00022485"/>
    </source>
</evidence>
<evidence type="ECO:0000313" key="13">
    <source>
        <dbReference type="EMBL" id="QCO56329.1"/>
    </source>
</evidence>
<dbReference type="Proteomes" id="UP000298631">
    <property type="component" value="Chromosome"/>
</dbReference>
<evidence type="ECO:0000256" key="1">
    <source>
        <dbReference type="ARBA" id="ARBA00001400"/>
    </source>
</evidence>
<dbReference type="InterPro" id="IPR051536">
    <property type="entry name" value="UDG_Type-4/5"/>
</dbReference>
<evidence type="ECO:0000256" key="10">
    <source>
        <dbReference type="ARBA" id="ARBA00023014"/>
    </source>
</evidence>